<proteinExistence type="predicted"/>
<protein>
    <submittedName>
        <fullName evidence="2">Hypothetical_protein</fullName>
    </submittedName>
</protein>
<gene>
    <name evidence="1" type="ORF">HINF_LOCUS56924</name>
    <name evidence="2" type="ORF">HINF_LOCUS57572</name>
</gene>
<evidence type="ECO:0000313" key="3">
    <source>
        <dbReference type="Proteomes" id="UP001642409"/>
    </source>
</evidence>
<reference evidence="1" key="1">
    <citation type="submission" date="2023-06" db="EMBL/GenBank/DDBJ databases">
        <authorList>
            <person name="Kurt Z."/>
        </authorList>
    </citation>
    <scope>NUCLEOTIDE SEQUENCE</scope>
</reference>
<evidence type="ECO:0000313" key="2">
    <source>
        <dbReference type="EMBL" id="CAL6076190.1"/>
    </source>
</evidence>
<accession>A0AA86UVC4</accession>
<dbReference type="AlphaFoldDB" id="A0AA86UVC4"/>
<dbReference type="Proteomes" id="UP001642409">
    <property type="component" value="Unassembled WGS sequence"/>
</dbReference>
<reference evidence="2 3" key="2">
    <citation type="submission" date="2024-07" db="EMBL/GenBank/DDBJ databases">
        <authorList>
            <person name="Akdeniz Z."/>
        </authorList>
    </citation>
    <scope>NUCLEOTIDE SEQUENCE [LARGE SCALE GENOMIC DNA]</scope>
</reference>
<dbReference type="EMBL" id="CATOUU010001055">
    <property type="protein sequence ID" value="CAI9969279.1"/>
    <property type="molecule type" value="Genomic_DNA"/>
</dbReference>
<comment type="caution">
    <text evidence="1">The sequence shown here is derived from an EMBL/GenBank/DDBJ whole genome shotgun (WGS) entry which is preliminary data.</text>
</comment>
<name>A0AA86UVC4_9EUKA</name>
<evidence type="ECO:0000313" key="1">
    <source>
        <dbReference type="EMBL" id="CAI9969279.1"/>
    </source>
</evidence>
<dbReference type="EMBL" id="CAXDID020000318">
    <property type="protein sequence ID" value="CAL6076190.1"/>
    <property type="molecule type" value="Genomic_DNA"/>
</dbReference>
<sequence>MKGLQKRTCLDMLYYDYDQYETVSIYNLDIMFYHKGDFVYLIKAYNCHPIYTCWNYGVAVVSDSEVSLHLTRNNYCDNYDQYYSFKYIPVSLTVYDQNFTQKQIIYDNQRIFPIQRIFQCSRFPVKNLIVRSWTIQFSNSK</sequence>
<keyword evidence="3" id="KW-1185">Reference proteome</keyword>
<organism evidence="1">
    <name type="scientific">Hexamita inflata</name>
    <dbReference type="NCBI Taxonomy" id="28002"/>
    <lineage>
        <taxon>Eukaryota</taxon>
        <taxon>Metamonada</taxon>
        <taxon>Diplomonadida</taxon>
        <taxon>Hexamitidae</taxon>
        <taxon>Hexamitinae</taxon>
        <taxon>Hexamita</taxon>
    </lineage>
</organism>